<evidence type="ECO:0000313" key="4">
    <source>
        <dbReference type="Proteomes" id="UP000593591"/>
    </source>
</evidence>
<evidence type="ECO:0000256" key="1">
    <source>
        <dbReference type="SAM" id="Phobius"/>
    </source>
</evidence>
<keyword evidence="1" id="KW-0812">Transmembrane</keyword>
<feature type="signal peptide" evidence="2">
    <location>
        <begin position="1"/>
        <end position="31"/>
    </location>
</feature>
<dbReference type="AlphaFoldDB" id="A0A7M1XMK1"/>
<keyword evidence="1" id="KW-0472">Membrane</keyword>
<name>A0A7M1XMK1_9SPIR</name>
<reference evidence="3 4" key="1">
    <citation type="submission" date="2018-08" db="EMBL/GenBank/DDBJ databases">
        <title>The first complete genome of Treponema rectale (CHPAT), a commensal spirochete of the bovine rectum.</title>
        <authorList>
            <person name="Staton G.J."/>
            <person name="Clegg S.R."/>
            <person name="Carter S.D."/>
            <person name="Radford A.D."/>
            <person name="Darby A."/>
            <person name="Hall N."/>
            <person name="Birtles R.J."/>
            <person name="Evans N.J."/>
        </authorList>
    </citation>
    <scope>NUCLEOTIDE SEQUENCE [LARGE SCALE GENOMIC DNA]</scope>
    <source>
        <strain evidence="3 4">CHPA</strain>
    </source>
</reference>
<evidence type="ECO:0000313" key="3">
    <source>
        <dbReference type="EMBL" id="QOS40041.1"/>
    </source>
</evidence>
<accession>A0A7M1XMK1</accession>
<feature type="transmembrane region" description="Helical" evidence="1">
    <location>
        <begin position="107"/>
        <end position="128"/>
    </location>
</feature>
<gene>
    <name evidence="3" type="ORF">DYE49_06070</name>
</gene>
<keyword evidence="1" id="KW-1133">Transmembrane helix</keyword>
<dbReference type="Proteomes" id="UP000593591">
    <property type="component" value="Chromosome"/>
</dbReference>
<sequence length="183" mass="20403">MEKDSTIDSAMKKLLCILLMIITVSPAAVFAASDSTTPEPYKKEEFNPVLHDIRRAEIITFGSLPFVTLGVTVAYGAYGYFSGEFSSFPNPLDKSADSFSSWQQAKIFGVSLGISAGLGLIDFGINFARRRNRAKREKSLLENSRQIHVIPYREEFIRSGGLEKIESGEFEYVEETENLSEVN</sequence>
<organism evidence="3 4">
    <name type="scientific">Treponema rectale</name>
    <dbReference type="NCBI Taxonomy" id="744512"/>
    <lineage>
        <taxon>Bacteria</taxon>
        <taxon>Pseudomonadati</taxon>
        <taxon>Spirochaetota</taxon>
        <taxon>Spirochaetia</taxon>
        <taxon>Spirochaetales</taxon>
        <taxon>Treponemataceae</taxon>
        <taxon>Treponema</taxon>
    </lineage>
</organism>
<protein>
    <submittedName>
        <fullName evidence="3">Uncharacterized protein</fullName>
    </submittedName>
</protein>
<feature type="chain" id="PRO_5032601829" evidence="2">
    <location>
        <begin position="32"/>
        <end position="183"/>
    </location>
</feature>
<evidence type="ECO:0000256" key="2">
    <source>
        <dbReference type="SAM" id="SignalP"/>
    </source>
</evidence>
<keyword evidence="2" id="KW-0732">Signal</keyword>
<dbReference type="KEGG" id="trc:DYE49_06070"/>
<dbReference type="EMBL" id="CP031517">
    <property type="protein sequence ID" value="QOS40041.1"/>
    <property type="molecule type" value="Genomic_DNA"/>
</dbReference>
<proteinExistence type="predicted"/>